<dbReference type="PROSITE" id="PS50985">
    <property type="entry name" value="GRAS"/>
    <property type="match status" value="1"/>
</dbReference>
<comment type="caution">
    <text evidence="3">Lacks conserved residue(s) required for the propagation of feature annotation.</text>
</comment>
<feature type="region of interest" description="Leucine repeat II (LRII)" evidence="3">
    <location>
        <begin position="376"/>
        <end position="408"/>
    </location>
</feature>
<organism evidence="4 5">
    <name type="scientific">Coptis chinensis</name>
    <dbReference type="NCBI Taxonomy" id="261450"/>
    <lineage>
        <taxon>Eukaryota</taxon>
        <taxon>Viridiplantae</taxon>
        <taxon>Streptophyta</taxon>
        <taxon>Embryophyta</taxon>
        <taxon>Tracheophyta</taxon>
        <taxon>Spermatophyta</taxon>
        <taxon>Magnoliopsida</taxon>
        <taxon>Ranunculales</taxon>
        <taxon>Ranunculaceae</taxon>
        <taxon>Coptidoideae</taxon>
        <taxon>Coptis</taxon>
    </lineage>
</organism>
<accession>A0A835IUV3</accession>
<feature type="short sequence motif" description="VHIID" evidence="3">
    <location>
        <begin position="330"/>
        <end position="334"/>
    </location>
</feature>
<feature type="region of interest" description="SAW" evidence="3">
    <location>
        <begin position="511"/>
        <end position="587"/>
    </location>
</feature>
<dbReference type="EMBL" id="JADFTS010000002">
    <property type="protein sequence ID" value="KAF9623082.1"/>
    <property type="molecule type" value="Genomic_DNA"/>
</dbReference>
<keyword evidence="1" id="KW-0805">Transcription regulation</keyword>
<comment type="caution">
    <text evidence="4">The sequence shown here is derived from an EMBL/GenBank/DDBJ whole genome shotgun (WGS) entry which is preliminary data.</text>
</comment>
<keyword evidence="5" id="KW-1185">Reference proteome</keyword>
<dbReference type="OrthoDB" id="770224at2759"/>
<comment type="similarity">
    <text evidence="3">Belongs to the GRAS family.</text>
</comment>
<dbReference type="InterPro" id="IPR005202">
    <property type="entry name" value="TF_GRAS"/>
</dbReference>
<protein>
    <submittedName>
        <fullName evidence="4">Uncharacterized protein</fullName>
    </submittedName>
</protein>
<evidence type="ECO:0000256" key="3">
    <source>
        <dbReference type="PROSITE-ProRule" id="PRU01191"/>
    </source>
</evidence>
<dbReference type="Proteomes" id="UP000631114">
    <property type="component" value="Unassembled WGS sequence"/>
</dbReference>
<evidence type="ECO:0000256" key="2">
    <source>
        <dbReference type="ARBA" id="ARBA00023163"/>
    </source>
</evidence>
<evidence type="ECO:0000313" key="5">
    <source>
        <dbReference type="Proteomes" id="UP000631114"/>
    </source>
</evidence>
<sequence>MANAFFGFEPFDYGRLQDIYVPFEGYEKNGGINKGEQTQLFGLEDWGDLDLLCSQYGYQDTTVPEKGVLLSEDNQQQQPYSDFGMLDDFQYNILSPPFEAPEDSVTLDSVLTELSDYIQPKNERSYPTTIASLELLNGYKSGFTKMNGERLNEQHVEQLKIVDYQRLSTEEVMRVAGAQYIQFSIRNDDNLSMLSNPFVCAFSGLKDEETKDVELAHLLLAAAEKIGYQQFERGRRLLNQCAYMSSSTGTPVQRVAYYFVEALQERIDRETGRISSKGTNKGRPPMDVDELMLTPNSAILEYHQALPFAQMLQFPGVQAIIESVASAKKIHVIDLGIKTGITWTVMMQALAARRECPIELLKITAVGTKSGQRIEETGKRLASFAESMGLPFSFEVVFVPNLEDIKEELFHVEDDEVVAVYSAFVFRTLLTRSDRLDCIMRVVRNLNPCVMVVTEIEGNHNSPSFFNRFIEALFFYSAFFDCLEVSMDRGNENRTTIERMYFGEAILNIVATEGEERTYRHVGIDVWRAFFARFGMVELEFSHSSMYQANLLAKQSVCGSFCTLDTNGKCIFIGWKGTPLHSLSAWKFHQI</sequence>
<dbReference type="PANTHER" id="PTHR31636">
    <property type="entry name" value="OSJNBA0084A10.13 PROTEIN-RELATED"/>
    <property type="match status" value="1"/>
</dbReference>
<proteinExistence type="inferred from homology"/>
<gene>
    <name evidence="4" type="ORF">IFM89_036479</name>
</gene>
<evidence type="ECO:0000256" key="1">
    <source>
        <dbReference type="ARBA" id="ARBA00023015"/>
    </source>
</evidence>
<dbReference type="Pfam" id="PF03514">
    <property type="entry name" value="GRAS"/>
    <property type="match status" value="1"/>
</dbReference>
<dbReference type="AlphaFoldDB" id="A0A835IUV3"/>
<keyword evidence="2" id="KW-0804">Transcription</keyword>
<reference evidence="4 5" key="1">
    <citation type="submission" date="2020-10" db="EMBL/GenBank/DDBJ databases">
        <title>The Coptis chinensis genome and diversification of protoberbering-type alkaloids.</title>
        <authorList>
            <person name="Wang B."/>
            <person name="Shu S."/>
            <person name="Song C."/>
            <person name="Liu Y."/>
        </authorList>
    </citation>
    <scope>NUCLEOTIDE SEQUENCE [LARGE SCALE GENOMIC DNA]</scope>
    <source>
        <strain evidence="4">HL-2020</strain>
        <tissue evidence="4">Leaf</tissue>
    </source>
</reference>
<evidence type="ECO:0000313" key="4">
    <source>
        <dbReference type="EMBL" id="KAF9623082.1"/>
    </source>
</evidence>
<name>A0A835IUV3_9MAGN</name>